<dbReference type="Pfam" id="PF21986">
    <property type="entry name" value="AH_C"/>
    <property type="match status" value="1"/>
</dbReference>
<dbReference type="Gene3D" id="1.20.58.1700">
    <property type="match status" value="1"/>
</dbReference>
<feature type="domain" description="Amidase" evidence="1">
    <location>
        <begin position="15"/>
        <end position="378"/>
    </location>
</feature>
<dbReference type="InterPro" id="IPR053844">
    <property type="entry name" value="AH_C"/>
</dbReference>
<keyword evidence="3" id="KW-0378">Hydrolase</keyword>
<organism evidence="3 4">
    <name type="scientific">Nocardioides aromaticivorans</name>
    <dbReference type="NCBI Taxonomy" id="200618"/>
    <lineage>
        <taxon>Bacteria</taxon>
        <taxon>Bacillati</taxon>
        <taxon>Actinomycetota</taxon>
        <taxon>Actinomycetes</taxon>
        <taxon>Propionibacteriales</taxon>
        <taxon>Nocardioidaceae</taxon>
        <taxon>Nocardioides</taxon>
    </lineage>
</organism>
<dbReference type="InterPro" id="IPR036928">
    <property type="entry name" value="AS_sf"/>
</dbReference>
<evidence type="ECO:0000313" key="4">
    <source>
        <dbReference type="Proteomes" id="UP000562045"/>
    </source>
</evidence>
<evidence type="ECO:0000313" key="3">
    <source>
        <dbReference type="EMBL" id="NYI44520.1"/>
    </source>
</evidence>
<accession>A0A7Z0CN43</accession>
<dbReference type="AlphaFoldDB" id="A0A7Z0CN43"/>
<dbReference type="PANTHER" id="PTHR11895">
    <property type="entry name" value="TRANSAMIDASE"/>
    <property type="match status" value="1"/>
</dbReference>
<dbReference type="Pfam" id="PF01425">
    <property type="entry name" value="Amidase"/>
    <property type="match status" value="1"/>
</dbReference>
<dbReference type="InterPro" id="IPR023631">
    <property type="entry name" value="Amidase_dom"/>
</dbReference>
<dbReference type="NCBIfam" id="NF006043">
    <property type="entry name" value="PRK08186.1"/>
    <property type="match status" value="1"/>
</dbReference>
<dbReference type="RefSeq" id="WP_179648354.1">
    <property type="nucleotide sequence ID" value="NZ_JACBZM010000001.1"/>
</dbReference>
<gene>
    <name evidence="3" type="ORF">BJ993_001600</name>
</gene>
<sequence>MTTWISRVDPAPALPGPLHGLRFAVKDNIDVTGVPTTAGDPRRTTPATGHAPVVDRLVRAGAVVVGKTNLDQYATGLVGTRSPYGACSSVLSDEHVSGGSSSGSAVAVARGEVDFALGTDTAGSGRVPAAFNGIVGIKPSKGLVSTRGVVPACRTLDCVTVFARDVTTARAAYEQMVGYDAEDPYSRRLEQRAVPASYTIGVPDLPLDLDPEHAAAWAEAVAAAEALGEVRRIDVGAFLEAARLLYSGPWLAERWLAFGDALDEDDAVDPTVRSIVRNGASLTAADAFAGLTRLAELARQSEAAWAEVDVLLLPVTPGHPTLAEVAGDPVGVNSRLGTFTNMTNLLDLCAIAVPGPSRSDGLPFGVQLLAPAGGDDLLAELGARWCGEPGLGLVASAGDGDDEQDTVLLAVAGAHLSGQPLNDTLVSRGAALVGTTRTARDYRMFLVDGPLPRPGLTRLPRPTHAPGRGLEVEVWRLPARELGGFATTVVAPLALGPLELADGSEVLGFLCTADAARADRDITRHGGWRAYLAWRAHQRERRAAWRRFGHWASLALRRGW</sequence>
<dbReference type="SUPFAM" id="SSF75304">
    <property type="entry name" value="Amidase signature (AS) enzymes"/>
    <property type="match status" value="1"/>
</dbReference>
<name>A0A7Z0CN43_9ACTN</name>
<protein>
    <submittedName>
        <fullName evidence="3">Allophanate hydrolase</fullName>
        <ecNumber evidence="3">3.5.1.54</ecNumber>
    </submittedName>
</protein>
<dbReference type="NCBIfam" id="TIGR02713">
    <property type="entry name" value="allophanate_hyd"/>
    <property type="match status" value="1"/>
</dbReference>
<dbReference type="InterPro" id="IPR014085">
    <property type="entry name" value="Allophanate_hydrolase"/>
</dbReference>
<evidence type="ECO:0000259" key="1">
    <source>
        <dbReference type="Pfam" id="PF01425"/>
    </source>
</evidence>
<dbReference type="Gene3D" id="3.10.490.10">
    <property type="entry name" value="Gamma-glutamyl cyclotransferase-like"/>
    <property type="match status" value="1"/>
</dbReference>
<dbReference type="GO" id="GO:0004039">
    <property type="term" value="F:allophanate hydrolase activity"/>
    <property type="evidence" value="ECO:0007669"/>
    <property type="project" value="UniProtKB-EC"/>
</dbReference>
<dbReference type="PANTHER" id="PTHR11895:SF169">
    <property type="entry name" value="GLUTAMYL-TRNA(GLN) AMIDOTRANSFERASE"/>
    <property type="match status" value="1"/>
</dbReference>
<dbReference type="EMBL" id="JACBZM010000001">
    <property type="protein sequence ID" value="NYI44520.1"/>
    <property type="molecule type" value="Genomic_DNA"/>
</dbReference>
<proteinExistence type="predicted"/>
<dbReference type="Proteomes" id="UP000562045">
    <property type="component" value="Unassembled WGS sequence"/>
</dbReference>
<dbReference type="EC" id="3.5.1.54" evidence="3"/>
<evidence type="ECO:0000259" key="2">
    <source>
        <dbReference type="Pfam" id="PF21986"/>
    </source>
</evidence>
<comment type="caution">
    <text evidence="3">The sequence shown here is derived from an EMBL/GenBank/DDBJ whole genome shotgun (WGS) entry which is preliminary data.</text>
</comment>
<dbReference type="InterPro" id="IPR000120">
    <property type="entry name" value="Amidase"/>
</dbReference>
<feature type="domain" description="Allophanate hydrolase C-terminal" evidence="2">
    <location>
        <begin position="408"/>
        <end position="533"/>
    </location>
</feature>
<reference evidence="3 4" key="1">
    <citation type="submission" date="2020-07" db="EMBL/GenBank/DDBJ databases">
        <title>Sequencing the genomes of 1000 actinobacteria strains.</title>
        <authorList>
            <person name="Klenk H.-P."/>
        </authorList>
    </citation>
    <scope>NUCLEOTIDE SEQUENCE [LARGE SCALE GENOMIC DNA]</scope>
    <source>
        <strain evidence="3 4">DSM 15131</strain>
    </source>
</reference>
<dbReference type="Gene3D" id="3.90.1300.10">
    <property type="entry name" value="Amidase signature (AS) domain"/>
    <property type="match status" value="1"/>
</dbReference>